<evidence type="ECO:0000313" key="11">
    <source>
        <dbReference type="Proteomes" id="UP000314011"/>
    </source>
</evidence>
<dbReference type="CDD" id="cd16913">
    <property type="entry name" value="YkuD_like"/>
    <property type="match status" value="1"/>
</dbReference>
<evidence type="ECO:0000256" key="2">
    <source>
        <dbReference type="ARBA" id="ARBA00005992"/>
    </source>
</evidence>
<evidence type="ECO:0000256" key="7">
    <source>
        <dbReference type="PROSITE-ProRule" id="PRU01373"/>
    </source>
</evidence>
<organism evidence="10 11">
    <name type="scientific">Pelagovum pacificum</name>
    <dbReference type="NCBI Taxonomy" id="2588711"/>
    <lineage>
        <taxon>Bacteria</taxon>
        <taxon>Pseudomonadati</taxon>
        <taxon>Pseudomonadota</taxon>
        <taxon>Alphaproteobacteria</taxon>
        <taxon>Rhodobacterales</taxon>
        <taxon>Paracoccaceae</taxon>
        <taxon>Pelagovum</taxon>
    </lineage>
</organism>
<dbReference type="Pfam" id="PF03734">
    <property type="entry name" value="YkuD"/>
    <property type="match status" value="1"/>
</dbReference>
<keyword evidence="6 7" id="KW-0961">Cell wall biogenesis/degradation</keyword>
<feature type="active site" description="Nucleophile" evidence="7">
    <location>
        <position position="186"/>
    </location>
</feature>
<keyword evidence="11" id="KW-1185">Reference proteome</keyword>
<dbReference type="PROSITE" id="PS51318">
    <property type="entry name" value="TAT"/>
    <property type="match status" value="1"/>
</dbReference>
<keyword evidence="5 7" id="KW-0573">Peptidoglycan synthesis</keyword>
<feature type="chain" id="PRO_5022893702" evidence="8">
    <location>
        <begin position="23"/>
        <end position="266"/>
    </location>
</feature>
<dbReference type="OrthoDB" id="463216at2"/>
<dbReference type="GO" id="GO:0071972">
    <property type="term" value="F:peptidoglycan L,D-transpeptidase activity"/>
    <property type="evidence" value="ECO:0007669"/>
    <property type="project" value="TreeGrafter"/>
</dbReference>
<dbReference type="AlphaFoldDB" id="A0A5C5GCL7"/>
<dbReference type="InterPro" id="IPR050979">
    <property type="entry name" value="LD-transpeptidase"/>
</dbReference>
<dbReference type="GO" id="GO:0016740">
    <property type="term" value="F:transferase activity"/>
    <property type="evidence" value="ECO:0007669"/>
    <property type="project" value="UniProtKB-KW"/>
</dbReference>
<sequence>MILSRRQFLATGTAALATPAVAAQAVPFGIDYLEGLAEPGALHDSVPFVAPSAVHEAYSHAFYVNVSFYGDARQKMWVLERKGTGWDLAMRDEAFWTRHGGEAAYSFPVSSGALHQGNSRAGPTPNGIFNVDERSQRYRSGWGSPGMYKAVYIDLHYNSGRVSGVAMHGTTYGRYSALGRPASHGCVRMTCENMDVVHAILHPGGARREDSPLWGEVPRYFTSAPEDSMSARSGYVRDGSLQYDESGNLLTKMGYKALFVFFRDDF</sequence>
<dbReference type="Proteomes" id="UP000314011">
    <property type="component" value="Unassembled WGS sequence"/>
</dbReference>
<comment type="caution">
    <text evidence="10">The sequence shown here is derived from an EMBL/GenBank/DDBJ whole genome shotgun (WGS) entry which is preliminary data.</text>
</comment>
<dbReference type="SUPFAM" id="SSF141523">
    <property type="entry name" value="L,D-transpeptidase catalytic domain-like"/>
    <property type="match status" value="1"/>
</dbReference>
<dbReference type="GO" id="GO:0008360">
    <property type="term" value="P:regulation of cell shape"/>
    <property type="evidence" value="ECO:0007669"/>
    <property type="project" value="UniProtKB-UniRule"/>
</dbReference>
<keyword evidence="8" id="KW-0732">Signal</keyword>
<evidence type="ECO:0000256" key="8">
    <source>
        <dbReference type="SAM" id="SignalP"/>
    </source>
</evidence>
<dbReference type="EMBL" id="VFFF01000001">
    <property type="protein sequence ID" value="TNY32408.1"/>
    <property type="molecule type" value="Genomic_DNA"/>
</dbReference>
<evidence type="ECO:0000313" key="10">
    <source>
        <dbReference type="EMBL" id="TNY32408.1"/>
    </source>
</evidence>
<reference evidence="10 11" key="1">
    <citation type="submission" date="2019-06" db="EMBL/GenBank/DDBJ databases">
        <title>Genome of new Rhodobacteraceae sp. SM1903.</title>
        <authorList>
            <person name="Ren X."/>
        </authorList>
    </citation>
    <scope>NUCLEOTIDE SEQUENCE [LARGE SCALE GENOMIC DNA]</scope>
    <source>
        <strain evidence="10 11">SM1903</strain>
    </source>
</reference>
<proteinExistence type="inferred from homology"/>
<dbReference type="UniPathway" id="UPA00219"/>
<evidence type="ECO:0000259" key="9">
    <source>
        <dbReference type="PROSITE" id="PS52029"/>
    </source>
</evidence>
<feature type="active site" description="Proton donor/acceptor" evidence="7">
    <location>
        <position position="168"/>
    </location>
</feature>
<keyword evidence="4 7" id="KW-0133">Cell shape</keyword>
<dbReference type="GO" id="GO:0005576">
    <property type="term" value="C:extracellular region"/>
    <property type="evidence" value="ECO:0007669"/>
    <property type="project" value="TreeGrafter"/>
</dbReference>
<evidence type="ECO:0000256" key="4">
    <source>
        <dbReference type="ARBA" id="ARBA00022960"/>
    </source>
</evidence>
<accession>A0A5C5GCL7</accession>
<gene>
    <name evidence="10" type="ORF">FHY64_03695</name>
</gene>
<feature type="signal peptide" evidence="8">
    <location>
        <begin position="1"/>
        <end position="22"/>
    </location>
</feature>
<comment type="similarity">
    <text evidence="2">Belongs to the YkuD family.</text>
</comment>
<protein>
    <submittedName>
        <fullName evidence="10">L,D-transpeptidase</fullName>
    </submittedName>
</protein>
<dbReference type="PANTHER" id="PTHR30582">
    <property type="entry name" value="L,D-TRANSPEPTIDASE"/>
    <property type="match status" value="1"/>
</dbReference>
<comment type="pathway">
    <text evidence="1 7">Cell wall biogenesis; peptidoglycan biosynthesis.</text>
</comment>
<keyword evidence="3" id="KW-0808">Transferase</keyword>
<feature type="domain" description="L,D-TPase catalytic" evidence="9">
    <location>
        <begin position="84"/>
        <end position="211"/>
    </location>
</feature>
<dbReference type="Gene3D" id="2.40.440.10">
    <property type="entry name" value="L,D-transpeptidase catalytic domain-like"/>
    <property type="match status" value="1"/>
</dbReference>
<dbReference type="GO" id="GO:0071555">
    <property type="term" value="P:cell wall organization"/>
    <property type="evidence" value="ECO:0007669"/>
    <property type="project" value="UniProtKB-UniRule"/>
</dbReference>
<evidence type="ECO:0000256" key="5">
    <source>
        <dbReference type="ARBA" id="ARBA00022984"/>
    </source>
</evidence>
<dbReference type="InterPro" id="IPR005490">
    <property type="entry name" value="LD_TPept_cat_dom"/>
</dbReference>
<dbReference type="InterPro" id="IPR006311">
    <property type="entry name" value="TAT_signal"/>
</dbReference>
<evidence type="ECO:0000256" key="6">
    <source>
        <dbReference type="ARBA" id="ARBA00023316"/>
    </source>
</evidence>
<dbReference type="InterPro" id="IPR038063">
    <property type="entry name" value="Transpep_catalytic_dom"/>
</dbReference>
<evidence type="ECO:0000256" key="3">
    <source>
        <dbReference type="ARBA" id="ARBA00022679"/>
    </source>
</evidence>
<name>A0A5C5GCL7_9RHOB</name>
<dbReference type="PROSITE" id="PS52029">
    <property type="entry name" value="LD_TPASE"/>
    <property type="match status" value="1"/>
</dbReference>
<dbReference type="RefSeq" id="WP_140193085.1">
    <property type="nucleotide sequence ID" value="NZ_CP065915.1"/>
</dbReference>
<dbReference type="GO" id="GO:0018104">
    <property type="term" value="P:peptidoglycan-protein cross-linking"/>
    <property type="evidence" value="ECO:0007669"/>
    <property type="project" value="TreeGrafter"/>
</dbReference>
<dbReference type="PANTHER" id="PTHR30582:SF2">
    <property type="entry name" value="L,D-TRANSPEPTIDASE YCIB-RELATED"/>
    <property type="match status" value="1"/>
</dbReference>
<evidence type="ECO:0000256" key="1">
    <source>
        <dbReference type="ARBA" id="ARBA00004752"/>
    </source>
</evidence>